<evidence type="ECO:0000256" key="5">
    <source>
        <dbReference type="ARBA" id="ARBA00033748"/>
    </source>
</evidence>
<organism evidence="8 9">
    <name type="scientific">Zavarzinia compransoris</name>
    <dbReference type="NCBI Taxonomy" id="1264899"/>
    <lineage>
        <taxon>Bacteria</taxon>
        <taxon>Pseudomonadati</taxon>
        <taxon>Pseudomonadota</taxon>
        <taxon>Alphaproteobacteria</taxon>
        <taxon>Rhodospirillales</taxon>
        <taxon>Zavarziniaceae</taxon>
        <taxon>Zavarzinia</taxon>
    </lineage>
</organism>
<dbReference type="EMBL" id="QGLF01000008">
    <property type="protein sequence ID" value="PWR17813.1"/>
    <property type="molecule type" value="Genomic_DNA"/>
</dbReference>
<evidence type="ECO:0000256" key="6">
    <source>
        <dbReference type="PIRSR" id="PIRSR000337-1"/>
    </source>
</evidence>
<feature type="binding site" evidence="6">
    <location>
        <position position="60"/>
    </location>
    <ligand>
        <name>FMN</name>
        <dbReference type="ChEBI" id="CHEBI:58210"/>
    </ligand>
</feature>
<evidence type="ECO:0000256" key="2">
    <source>
        <dbReference type="ARBA" id="ARBA00022643"/>
    </source>
</evidence>
<sequence length="439" mass="48170">MSDRARQMSLAGFLIAGPVVHSHALWRNPARPLPFLSADYYLDIARTLEAGCFDLLFFADRLGIGDRFGADKDTGLRHGDQDATRLDPIPVLSMIAAVTRHLGLGATRSTTYDQPYNLAREFRTLDHLSDGRAAWNVVTSMNDGEAANFGVDSHMGHDERYDRADEFLDLAFKLWDSWERDALILDRETGLFADPAKVHYVNHEGRYFKSRGPLNIPASPQGRPVIIQAGSSDRGRSFAGKWAEVIFTLAPDQPSRRRFTDSIRASLVEAGRAPDSCKVLPAIMPFIGETRAAAEAKRDLHNSLVSPVVGLSTLSGHANVDLAGFPIEAPVDELRGSGTQGNLAMVSRIARERQMTLADVGREYGQSVMVPQICGTGAEVAEELAAIFLSGACDGFVVSPAFLPETYREFVAGVIPHLQERSVFRRAYPAGTLRDRLFN</sequence>
<dbReference type="GO" id="GO:0004497">
    <property type="term" value="F:monooxygenase activity"/>
    <property type="evidence" value="ECO:0007669"/>
    <property type="project" value="UniProtKB-KW"/>
</dbReference>
<dbReference type="Gene3D" id="3.20.20.30">
    <property type="entry name" value="Luciferase-like domain"/>
    <property type="match status" value="1"/>
</dbReference>
<dbReference type="OrthoDB" id="6752030at2"/>
<evidence type="ECO:0000313" key="8">
    <source>
        <dbReference type="EMBL" id="PWR17813.1"/>
    </source>
</evidence>
<feature type="binding site" evidence="6">
    <location>
        <position position="161"/>
    </location>
    <ligand>
        <name>FMN</name>
        <dbReference type="ChEBI" id="CHEBI:58210"/>
    </ligand>
</feature>
<proteinExistence type="inferred from homology"/>
<evidence type="ECO:0000313" key="9">
    <source>
        <dbReference type="Proteomes" id="UP000246077"/>
    </source>
</evidence>
<comment type="similarity">
    <text evidence="5">Belongs to the NtaA/SnaA/DszA monooxygenase family.</text>
</comment>
<dbReference type="NCBIfam" id="TIGR03860">
    <property type="entry name" value="FMN_nitrolo"/>
    <property type="match status" value="1"/>
</dbReference>
<dbReference type="InterPro" id="IPR011251">
    <property type="entry name" value="Luciferase-like_dom"/>
</dbReference>
<evidence type="ECO:0000259" key="7">
    <source>
        <dbReference type="Pfam" id="PF00296"/>
    </source>
</evidence>
<dbReference type="InterPro" id="IPR051260">
    <property type="entry name" value="Diverse_substr_monoxygenases"/>
</dbReference>
<dbReference type="RefSeq" id="WP_109923342.1">
    <property type="nucleotide sequence ID" value="NZ_QGLF01000008.1"/>
</dbReference>
<feature type="binding site" evidence="6">
    <location>
        <position position="232"/>
    </location>
    <ligand>
        <name>FMN</name>
        <dbReference type="ChEBI" id="CHEBI:58210"/>
    </ligand>
</feature>
<dbReference type="Pfam" id="PF00296">
    <property type="entry name" value="Bac_luciferase"/>
    <property type="match status" value="1"/>
</dbReference>
<protein>
    <submittedName>
        <fullName evidence="8">LLM class flavin-dependent oxidoreductase</fullName>
    </submittedName>
</protein>
<dbReference type="CDD" id="cd01095">
    <property type="entry name" value="Nitrilotriacetate_monoxgenase"/>
    <property type="match status" value="1"/>
</dbReference>
<keyword evidence="3" id="KW-0560">Oxidoreductase</keyword>
<feature type="binding site" evidence="6">
    <location>
        <position position="157"/>
    </location>
    <ligand>
        <name>FMN</name>
        <dbReference type="ChEBI" id="CHEBI:58210"/>
    </ligand>
</feature>
<feature type="binding site" evidence="6">
    <location>
        <position position="107"/>
    </location>
    <ligand>
        <name>FMN</name>
        <dbReference type="ChEBI" id="CHEBI:58210"/>
    </ligand>
</feature>
<keyword evidence="2 6" id="KW-0288">FMN</keyword>
<dbReference type="Proteomes" id="UP000246077">
    <property type="component" value="Unassembled WGS sequence"/>
</dbReference>
<keyword evidence="1 6" id="KW-0285">Flavoprotein</keyword>
<dbReference type="PANTHER" id="PTHR30011">
    <property type="entry name" value="ALKANESULFONATE MONOOXYGENASE-RELATED"/>
    <property type="match status" value="1"/>
</dbReference>
<dbReference type="PIRSF" id="PIRSF000337">
    <property type="entry name" value="NTA_MOA"/>
    <property type="match status" value="1"/>
</dbReference>
<dbReference type="GO" id="GO:0016705">
    <property type="term" value="F:oxidoreductase activity, acting on paired donors, with incorporation or reduction of molecular oxygen"/>
    <property type="evidence" value="ECO:0007669"/>
    <property type="project" value="InterPro"/>
</dbReference>
<feature type="domain" description="Luciferase-like" evidence="7">
    <location>
        <begin position="24"/>
        <end position="388"/>
    </location>
</feature>
<accession>A0A317DXV8</accession>
<dbReference type="InterPro" id="IPR036661">
    <property type="entry name" value="Luciferase-like_sf"/>
</dbReference>
<reference evidence="9" key="1">
    <citation type="submission" date="2018-05" db="EMBL/GenBank/DDBJ databases">
        <title>Zavarzinia sp. HR-AS.</title>
        <authorList>
            <person name="Lee Y."/>
            <person name="Jeon C.O."/>
        </authorList>
    </citation>
    <scope>NUCLEOTIDE SEQUENCE [LARGE SCALE GENOMIC DNA]</scope>
    <source>
        <strain evidence="9">DSM 1231</strain>
    </source>
</reference>
<keyword evidence="9" id="KW-1185">Reference proteome</keyword>
<evidence type="ECO:0000256" key="3">
    <source>
        <dbReference type="ARBA" id="ARBA00023002"/>
    </source>
</evidence>
<gene>
    <name evidence="8" type="ORF">DKG75_21980</name>
</gene>
<evidence type="ECO:0000256" key="4">
    <source>
        <dbReference type="ARBA" id="ARBA00023033"/>
    </source>
</evidence>
<keyword evidence="4" id="KW-0503">Monooxygenase</keyword>
<dbReference type="InterPro" id="IPR016215">
    <property type="entry name" value="NTA_MOA"/>
</dbReference>
<comment type="caution">
    <text evidence="8">The sequence shown here is derived from an EMBL/GenBank/DDBJ whole genome shotgun (WGS) entry which is preliminary data.</text>
</comment>
<dbReference type="SUPFAM" id="SSF51679">
    <property type="entry name" value="Bacterial luciferase-like"/>
    <property type="match status" value="1"/>
</dbReference>
<evidence type="ECO:0000256" key="1">
    <source>
        <dbReference type="ARBA" id="ARBA00022630"/>
    </source>
</evidence>
<dbReference type="PANTHER" id="PTHR30011:SF16">
    <property type="entry name" value="C2H2 FINGER DOMAIN TRANSCRIPTION FACTOR (EUROFUNG)-RELATED"/>
    <property type="match status" value="1"/>
</dbReference>
<dbReference type="AlphaFoldDB" id="A0A317DXV8"/>
<name>A0A317DXV8_9PROT</name>
<feature type="binding site" evidence="6">
    <location>
        <position position="231"/>
    </location>
    <ligand>
        <name>FMN</name>
        <dbReference type="ChEBI" id="CHEBI:58210"/>
    </ligand>
</feature>